<feature type="signal peptide" evidence="2">
    <location>
        <begin position="1"/>
        <end position="21"/>
    </location>
</feature>
<evidence type="ECO:0000256" key="2">
    <source>
        <dbReference type="SAM" id="SignalP"/>
    </source>
</evidence>
<dbReference type="AlphaFoldDB" id="A0AAW0YQ96"/>
<feature type="compositionally biased region" description="Gly residues" evidence="1">
    <location>
        <begin position="233"/>
        <end position="242"/>
    </location>
</feature>
<proteinExistence type="predicted"/>
<reference evidence="3 4" key="1">
    <citation type="journal article" date="2024" name="bioRxiv">
        <title>Comparative genomics of Cryptococcus and Kwoniella reveals pathogenesis evolution and contrasting karyotype dynamics via intercentromeric recombination or chromosome fusion.</title>
        <authorList>
            <person name="Coelho M.A."/>
            <person name="David-Palma M."/>
            <person name="Shea T."/>
            <person name="Bowers K."/>
            <person name="McGinley-Smith S."/>
            <person name="Mohammad A.W."/>
            <person name="Gnirke A."/>
            <person name="Yurkov A.M."/>
            <person name="Nowrousian M."/>
            <person name="Sun S."/>
            <person name="Cuomo C.A."/>
            <person name="Heitman J."/>
        </authorList>
    </citation>
    <scope>NUCLEOTIDE SEQUENCE [LARGE SCALE GENOMIC DNA]</scope>
    <source>
        <strain evidence="3 4">CBS 13917</strain>
    </source>
</reference>
<accession>A0AAW0YQ96</accession>
<feature type="compositionally biased region" description="Gly residues" evidence="1">
    <location>
        <begin position="253"/>
        <end position="270"/>
    </location>
</feature>
<dbReference type="KEGG" id="kne:92184363"/>
<gene>
    <name evidence="3" type="ORF">IAR55_007105</name>
</gene>
<comment type="caution">
    <text evidence="3">The sequence shown here is derived from an EMBL/GenBank/DDBJ whole genome shotgun (WGS) entry which is preliminary data.</text>
</comment>
<name>A0AAW0YQ96_9TREE</name>
<dbReference type="RefSeq" id="XP_066799396.1">
    <property type="nucleotide sequence ID" value="XM_066950181.1"/>
</dbReference>
<evidence type="ECO:0000256" key="1">
    <source>
        <dbReference type="SAM" id="MobiDB-lite"/>
    </source>
</evidence>
<dbReference type="EMBL" id="JBCAWK010000015">
    <property type="protein sequence ID" value="KAK8843448.1"/>
    <property type="molecule type" value="Genomic_DNA"/>
</dbReference>
<keyword evidence="2" id="KW-0732">Signal</keyword>
<feature type="compositionally biased region" description="Gly residues" evidence="1">
    <location>
        <begin position="173"/>
        <end position="182"/>
    </location>
</feature>
<evidence type="ECO:0000313" key="3">
    <source>
        <dbReference type="EMBL" id="KAK8843448.1"/>
    </source>
</evidence>
<evidence type="ECO:0000313" key="4">
    <source>
        <dbReference type="Proteomes" id="UP001388673"/>
    </source>
</evidence>
<dbReference type="GeneID" id="92184363"/>
<feature type="chain" id="PRO_5043340158" evidence="2">
    <location>
        <begin position="22"/>
        <end position="310"/>
    </location>
</feature>
<feature type="region of interest" description="Disordered" evidence="1">
    <location>
        <begin position="166"/>
        <end position="270"/>
    </location>
</feature>
<organism evidence="3 4">
    <name type="scientific">Kwoniella newhampshirensis</name>
    <dbReference type="NCBI Taxonomy" id="1651941"/>
    <lineage>
        <taxon>Eukaryota</taxon>
        <taxon>Fungi</taxon>
        <taxon>Dikarya</taxon>
        <taxon>Basidiomycota</taxon>
        <taxon>Agaricomycotina</taxon>
        <taxon>Tremellomycetes</taxon>
        <taxon>Tremellales</taxon>
        <taxon>Cryptococcaceae</taxon>
        <taxon>Kwoniella</taxon>
    </lineage>
</organism>
<dbReference type="Proteomes" id="UP001388673">
    <property type="component" value="Unassembled WGS sequence"/>
</dbReference>
<keyword evidence="4" id="KW-1185">Reference proteome</keyword>
<feature type="compositionally biased region" description="Polar residues" evidence="1">
    <location>
        <begin position="213"/>
        <end position="229"/>
    </location>
</feature>
<sequence length="310" mass="31728">MFRSPLTILLLTLCPTVFASALQSLPTPTTIIPSATPAQPLFSSFPTPTPAPTPFDLSERCSNGDCGGPGPESTLSASVVTTTIVSTTSVPCYITTYITDSTTVTSTVYSTEIITSTVTKEGTVYIIQYSPTPILMSTLVESVTEITNTWWSYWLTSGGSAYQVTSTGQEQSIGGGTQGGYTQGADHNSGVGSGSGWHDHSGGDNGDSGSGSAWTHATANNAMGLNPTSVPAFGGGGASGDDGWGDTETHNNGGWGSSGTTRGGWGSGSSGGGGVNWNAARKRGTFDASWKLVLGSIGVFLVWEAINPLL</sequence>
<protein>
    <submittedName>
        <fullName evidence="3">Uncharacterized protein</fullName>
    </submittedName>
</protein>